<gene>
    <name evidence="10" type="ORF">JOQ06_010665</name>
</gene>
<feature type="compositionally biased region" description="Polar residues" evidence="8">
    <location>
        <begin position="87"/>
        <end position="100"/>
    </location>
</feature>
<dbReference type="GO" id="GO:0000122">
    <property type="term" value="P:negative regulation of transcription by RNA polymerase II"/>
    <property type="evidence" value="ECO:0007669"/>
    <property type="project" value="UniProtKB-ARBA"/>
</dbReference>
<evidence type="ECO:0000256" key="7">
    <source>
        <dbReference type="PROSITE-ProRule" id="PRU00042"/>
    </source>
</evidence>
<keyword evidence="2" id="KW-0479">Metal-binding</keyword>
<dbReference type="FunFam" id="3.30.160.60:FF:000624">
    <property type="entry name" value="zinc finger protein 697"/>
    <property type="match status" value="1"/>
</dbReference>
<dbReference type="GO" id="GO:0045596">
    <property type="term" value="P:negative regulation of cell differentiation"/>
    <property type="evidence" value="ECO:0007669"/>
    <property type="project" value="UniProtKB-ARBA"/>
</dbReference>
<dbReference type="GO" id="GO:0008270">
    <property type="term" value="F:zinc ion binding"/>
    <property type="evidence" value="ECO:0007669"/>
    <property type="project" value="UniProtKB-KW"/>
</dbReference>
<keyword evidence="4 7" id="KW-0863">Zinc-finger</keyword>
<evidence type="ECO:0000256" key="4">
    <source>
        <dbReference type="ARBA" id="ARBA00022771"/>
    </source>
</evidence>
<dbReference type="InterPro" id="IPR050331">
    <property type="entry name" value="Zinc_finger"/>
</dbReference>
<dbReference type="PANTHER" id="PTHR16515:SF49">
    <property type="entry name" value="GASTRULA ZINC FINGER PROTEIN XLCGF49.1-LIKE-RELATED"/>
    <property type="match status" value="1"/>
</dbReference>
<evidence type="ECO:0000256" key="6">
    <source>
        <dbReference type="ARBA" id="ARBA00023242"/>
    </source>
</evidence>
<dbReference type="SMART" id="SM00355">
    <property type="entry name" value="ZnF_C2H2"/>
    <property type="match status" value="5"/>
</dbReference>
<feature type="compositionally biased region" description="Basic and acidic residues" evidence="8">
    <location>
        <begin position="76"/>
        <end position="86"/>
    </location>
</feature>
<feature type="region of interest" description="Disordered" evidence="8">
    <location>
        <begin position="65"/>
        <end position="182"/>
    </location>
</feature>
<comment type="caution">
    <text evidence="10">The sequence shown here is derived from an EMBL/GenBank/DDBJ whole genome shotgun (WGS) entry which is preliminary data.</text>
</comment>
<evidence type="ECO:0000256" key="1">
    <source>
        <dbReference type="ARBA" id="ARBA00004123"/>
    </source>
</evidence>
<dbReference type="PROSITE" id="PS50157">
    <property type="entry name" value="ZINC_FINGER_C2H2_2"/>
    <property type="match status" value="4"/>
</dbReference>
<feature type="region of interest" description="Disordered" evidence="8">
    <location>
        <begin position="334"/>
        <end position="362"/>
    </location>
</feature>
<dbReference type="EMBL" id="JAPTMU010000014">
    <property type="protein sequence ID" value="KAJ4932240.1"/>
    <property type="molecule type" value="Genomic_DNA"/>
</dbReference>
<dbReference type="Pfam" id="PF13465">
    <property type="entry name" value="zf-H2C2_2"/>
    <property type="match status" value="1"/>
</dbReference>
<proteinExistence type="predicted"/>
<dbReference type="PROSITE" id="PS00028">
    <property type="entry name" value="ZINC_FINGER_C2H2_1"/>
    <property type="match status" value="4"/>
</dbReference>
<dbReference type="FunFam" id="3.30.160.60:FF:000912">
    <property type="entry name" value="Zinc finger protein 660"/>
    <property type="match status" value="1"/>
</dbReference>
<feature type="domain" description="C2H2-type" evidence="9">
    <location>
        <begin position="203"/>
        <end position="228"/>
    </location>
</feature>
<keyword evidence="3" id="KW-0677">Repeat</keyword>
<evidence type="ECO:0000256" key="3">
    <source>
        <dbReference type="ARBA" id="ARBA00022737"/>
    </source>
</evidence>
<evidence type="ECO:0000259" key="9">
    <source>
        <dbReference type="PROSITE" id="PS50157"/>
    </source>
</evidence>
<dbReference type="Gene3D" id="3.30.160.60">
    <property type="entry name" value="Classic Zinc Finger"/>
    <property type="match status" value="4"/>
</dbReference>
<dbReference type="SUPFAM" id="SSF57667">
    <property type="entry name" value="beta-beta-alpha zinc fingers"/>
    <property type="match status" value="3"/>
</dbReference>
<evidence type="ECO:0000256" key="2">
    <source>
        <dbReference type="ARBA" id="ARBA00022723"/>
    </source>
</evidence>
<comment type="subcellular location">
    <subcellularLocation>
        <location evidence="1">Nucleus</location>
    </subcellularLocation>
</comment>
<feature type="domain" description="C2H2-type" evidence="9">
    <location>
        <begin position="282"/>
        <end position="309"/>
    </location>
</feature>
<sequence>MSGLQLLRELVTERLSASAEEIFAAFKNTLAGYEEEILLSKREMHWQRAELQTLNKIKIKKRSDQPQLALSEDFPSDQHQEEHCEQEWSSALDQEPPQTEKSQEDEEEEDTIKVIFTPPSVNNELDQDKADPLPSTSTVEAETEIEGRAYSGFSAVEKDNSGEEWTGSGGSQSEDSDEDWRKRKAPRPMVLKLHPGKKAKSQICCKVCGKAFHANISLVNHLKVHPKEVCGVCGDRFESEEIFRDHLTSHVKAKVCGVCGKCFGSSSSLQTHMRVHTGEKPFNCSECGKSFNCFQNMMRHIRIHTGEKPYPCTVCGKCFNDDSTLKRHLLVHVHKKKRNPNNESENGNDSEDEKTLTLPKKQ</sequence>
<keyword evidence="5" id="KW-0862">Zinc</keyword>
<dbReference type="InterPro" id="IPR013087">
    <property type="entry name" value="Znf_C2H2_type"/>
</dbReference>
<keyword evidence="6" id="KW-0539">Nucleus</keyword>
<dbReference type="FunFam" id="3.30.160.60:FF:001498">
    <property type="entry name" value="Zinc finger protein 404"/>
    <property type="match status" value="1"/>
</dbReference>
<accession>A0AAD6AWV0</accession>
<organism evidence="10 11">
    <name type="scientific">Pogonophryne albipinna</name>
    <dbReference type="NCBI Taxonomy" id="1090488"/>
    <lineage>
        <taxon>Eukaryota</taxon>
        <taxon>Metazoa</taxon>
        <taxon>Chordata</taxon>
        <taxon>Craniata</taxon>
        <taxon>Vertebrata</taxon>
        <taxon>Euteleostomi</taxon>
        <taxon>Actinopterygii</taxon>
        <taxon>Neopterygii</taxon>
        <taxon>Teleostei</taxon>
        <taxon>Neoteleostei</taxon>
        <taxon>Acanthomorphata</taxon>
        <taxon>Eupercaria</taxon>
        <taxon>Perciformes</taxon>
        <taxon>Notothenioidei</taxon>
        <taxon>Pogonophryne</taxon>
    </lineage>
</organism>
<feature type="domain" description="C2H2-type" evidence="9">
    <location>
        <begin position="310"/>
        <end position="337"/>
    </location>
</feature>
<dbReference type="Pfam" id="PF00096">
    <property type="entry name" value="zf-C2H2"/>
    <property type="match status" value="1"/>
</dbReference>
<evidence type="ECO:0000256" key="8">
    <source>
        <dbReference type="SAM" id="MobiDB-lite"/>
    </source>
</evidence>
<dbReference type="Proteomes" id="UP001219934">
    <property type="component" value="Unassembled WGS sequence"/>
</dbReference>
<dbReference type="GO" id="GO:0005634">
    <property type="term" value="C:nucleus"/>
    <property type="evidence" value="ECO:0007669"/>
    <property type="project" value="UniProtKB-SubCell"/>
</dbReference>
<evidence type="ECO:0000313" key="11">
    <source>
        <dbReference type="Proteomes" id="UP001219934"/>
    </source>
</evidence>
<evidence type="ECO:0000313" key="10">
    <source>
        <dbReference type="EMBL" id="KAJ4932240.1"/>
    </source>
</evidence>
<name>A0AAD6AWV0_9TELE</name>
<feature type="domain" description="C2H2-type" evidence="9">
    <location>
        <begin position="254"/>
        <end position="281"/>
    </location>
</feature>
<keyword evidence="11" id="KW-1185">Reference proteome</keyword>
<dbReference type="PANTHER" id="PTHR16515">
    <property type="entry name" value="PR DOMAIN ZINC FINGER PROTEIN"/>
    <property type="match status" value="1"/>
</dbReference>
<evidence type="ECO:0000256" key="5">
    <source>
        <dbReference type="ARBA" id="ARBA00022833"/>
    </source>
</evidence>
<dbReference type="AlphaFoldDB" id="A0AAD6AWV0"/>
<protein>
    <recommendedName>
        <fullName evidence="9">C2H2-type domain-containing protein</fullName>
    </recommendedName>
</protein>
<dbReference type="InterPro" id="IPR036236">
    <property type="entry name" value="Znf_C2H2_sf"/>
</dbReference>
<reference evidence="10" key="1">
    <citation type="submission" date="2022-11" db="EMBL/GenBank/DDBJ databases">
        <title>Chromosome-level genome of Pogonophryne albipinna.</title>
        <authorList>
            <person name="Jo E."/>
        </authorList>
    </citation>
    <scope>NUCLEOTIDE SEQUENCE</scope>
    <source>
        <strain evidence="10">SGF0006</strain>
        <tissue evidence="10">Muscle</tissue>
    </source>
</reference>